<feature type="compositionally biased region" description="Low complexity" evidence="1">
    <location>
        <begin position="84"/>
        <end position="99"/>
    </location>
</feature>
<gene>
    <name evidence="2" type="ORF">BDP55DRAFT_101459</name>
</gene>
<feature type="compositionally biased region" description="Basic and acidic residues" evidence="1">
    <location>
        <begin position="61"/>
        <end position="71"/>
    </location>
</feature>
<keyword evidence="3" id="KW-1185">Reference proteome</keyword>
<dbReference type="RefSeq" id="XP_060430822.1">
    <property type="nucleotide sequence ID" value="XM_060565300.1"/>
</dbReference>
<reference evidence="2" key="1">
    <citation type="submission" date="2021-06" db="EMBL/GenBank/DDBJ databases">
        <title>Comparative genomics, transcriptomics and evolutionary studies reveal genomic signatures of adaptation to plant cell wall in hemibiotrophic fungi.</title>
        <authorList>
            <consortium name="DOE Joint Genome Institute"/>
            <person name="Baroncelli R."/>
            <person name="Diaz J.F."/>
            <person name="Benocci T."/>
            <person name="Peng M."/>
            <person name="Battaglia E."/>
            <person name="Haridas S."/>
            <person name="Andreopoulos W."/>
            <person name="Labutti K."/>
            <person name="Pangilinan J."/>
            <person name="Floch G.L."/>
            <person name="Makela M.R."/>
            <person name="Henrissat B."/>
            <person name="Grigoriev I.V."/>
            <person name="Crouch J.A."/>
            <person name="De Vries R.P."/>
            <person name="Sukno S.A."/>
            <person name="Thon M.R."/>
        </authorList>
    </citation>
    <scope>NUCLEOTIDE SEQUENCE</scope>
    <source>
        <strain evidence="2">CBS 193.32</strain>
    </source>
</reference>
<evidence type="ECO:0000313" key="3">
    <source>
        <dbReference type="Proteomes" id="UP001224890"/>
    </source>
</evidence>
<protein>
    <submittedName>
        <fullName evidence="2">Uncharacterized protein</fullName>
    </submittedName>
</protein>
<dbReference type="Proteomes" id="UP001224890">
    <property type="component" value="Unassembled WGS sequence"/>
</dbReference>
<dbReference type="AlphaFoldDB" id="A0AAJ0AMX6"/>
<organism evidence="2 3">
    <name type="scientific">Colletotrichum godetiae</name>
    <dbReference type="NCBI Taxonomy" id="1209918"/>
    <lineage>
        <taxon>Eukaryota</taxon>
        <taxon>Fungi</taxon>
        <taxon>Dikarya</taxon>
        <taxon>Ascomycota</taxon>
        <taxon>Pezizomycotina</taxon>
        <taxon>Sordariomycetes</taxon>
        <taxon>Hypocreomycetidae</taxon>
        <taxon>Glomerellales</taxon>
        <taxon>Glomerellaceae</taxon>
        <taxon>Colletotrichum</taxon>
        <taxon>Colletotrichum acutatum species complex</taxon>
    </lineage>
</organism>
<evidence type="ECO:0000256" key="1">
    <source>
        <dbReference type="SAM" id="MobiDB-lite"/>
    </source>
</evidence>
<dbReference type="GeneID" id="85449826"/>
<feature type="region of interest" description="Disordered" evidence="1">
    <location>
        <begin position="1"/>
        <end position="140"/>
    </location>
</feature>
<comment type="caution">
    <text evidence="2">The sequence shown here is derived from an EMBL/GenBank/DDBJ whole genome shotgun (WGS) entry which is preliminary data.</text>
</comment>
<proteinExistence type="predicted"/>
<accession>A0AAJ0AMX6</accession>
<sequence>MPACPHKSRSPAPKGTGRRPPWSGRQTVPSEAPTRLAREIPSKCRTLQMIPPISQNSTGRRGHESERKEGDPAGCASARTSMGTVPTTPPTIITEILPTSSGPNRPRNSCHHDSTQPHNHTPKGHASRATLRTRSDHSVQ</sequence>
<evidence type="ECO:0000313" key="2">
    <source>
        <dbReference type="EMBL" id="KAK1676819.1"/>
    </source>
</evidence>
<name>A0AAJ0AMX6_9PEZI</name>
<dbReference type="EMBL" id="JAHMHR010000016">
    <property type="protein sequence ID" value="KAK1676819.1"/>
    <property type="molecule type" value="Genomic_DNA"/>
</dbReference>